<name>A0A422NKJ2_9TRYP</name>
<feature type="region of interest" description="Disordered" evidence="1">
    <location>
        <begin position="123"/>
        <end position="160"/>
    </location>
</feature>
<feature type="region of interest" description="Disordered" evidence="1">
    <location>
        <begin position="184"/>
        <end position="213"/>
    </location>
</feature>
<keyword evidence="3" id="KW-1185">Reference proteome</keyword>
<proteinExistence type="predicted"/>
<dbReference type="OrthoDB" id="266875at2759"/>
<feature type="compositionally biased region" description="Pro residues" evidence="1">
    <location>
        <begin position="191"/>
        <end position="201"/>
    </location>
</feature>
<feature type="region of interest" description="Disordered" evidence="1">
    <location>
        <begin position="25"/>
        <end position="48"/>
    </location>
</feature>
<sequence length="227" mass="23389">MVRQTFAELSVDSVRDVLARLQDVKGGEEDAVHNSKKRPRATRDGAVSTSSSAAVVPLPYPVGSSTLQVTGVHVSLQEVEQAEAHAGGDVGDLVVLLRAHVKGRLDPVARVFTVAAMRLAADPGAGRTTGAKGGPREDKHRAAGPATASAASPSPGKLRRPARTAFAQLDLRLQSERVGFSVQLLPAGPRRAPPPPSPRSLPPRGGSSAGGGSLRVVVVGVISPLLP</sequence>
<dbReference type="GeneID" id="40321371"/>
<dbReference type="EMBL" id="MKKU01000616">
    <property type="protein sequence ID" value="RNF05976.1"/>
    <property type="molecule type" value="Genomic_DNA"/>
</dbReference>
<organism evidence="2 3">
    <name type="scientific">Trypanosoma conorhini</name>
    <dbReference type="NCBI Taxonomy" id="83891"/>
    <lineage>
        <taxon>Eukaryota</taxon>
        <taxon>Discoba</taxon>
        <taxon>Euglenozoa</taxon>
        <taxon>Kinetoplastea</taxon>
        <taxon>Metakinetoplastina</taxon>
        <taxon>Trypanosomatida</taxon>
        <taxon>Trypanosomatidae</taxon>
        <taxon>Trypanosoma</taxon>
    </lineage>
</organism>
<accession>A0A422NKJ2</accession>
<evidence type="ECO:0000313" key="2">
    <source>
        <dbReference type="EMBL" id="RNF05976.1"/>
    </source>
</evidence>
<protein>
    <submittedName>
        <fullName evidence="2">Uncharacterized protein</fullName>
    </submittedName>
</protein>
<dbReference type="Proteomes" id="UP000284403">
    <property type="component" value="Unassembled WGS sequence"/>
</dbReference>
<evidence type="ECO:0000313" key="3">
    <source>
        <dbReference type="Proteomes" id="UP000284403"/>
    </source>
</evidence>
<evidence type="ECO:0000256" key="1">
    <source>
        <dbReference type="SAM" id="MobiDB-lite"/>
    </source>
</evidence>
<dbReference type="RefSeq" id="XP_029225362.1">
    <property type="nucleotide sequence ID" value="XM_029374619.1"/>
</dbReference>
<dbReference type="AlphaFoldDB" id="A0A422NKJ2"/>
<reference evidence="2 3" key="1">
    <citation type="journal article" date="2018" name="BMC Genomics">
        <title>Genomic comparison of Trypanosoma conorhini and Trypanosoma rangeli to Trypanosoma cruzi strains of high and low virulence.</title>
        <authorList>
            <person name="Bradwell K.R."/>
            <person name="Koparde V.N."/>
            <person name="Matveyev A.V."/>
            <person name="Serrano M.G."/>
            <person name="Alves J.M."/>
            <person name="Parikh H."/>
            <person name="Huang B."/>
            <person name="Lee V."/>
            <person name="Espinosa-Alvarez O."/>
            <person name="Ortiz P.A."/>
            <person name="Costa-Martins A.G."/>
            <person name="Teixeira M.M."/>
            <person name="Buck G.A."/>
        </authorList>
    </citation>
    <scope>NUCLEOTIDE SEQUENCE [LARGE SCALE GENOMIC DNA]</scope>
    <source>
        <strain evidence="2 3">025E</strain>
    </source>
</reference>
<feature type="compositionally biased region" description="Low complexity" evidence="1">
    <location>
        <begin position="143"/>
        <end position="156"/>
    </location>
</feature>
<comment type="caution">
    <text evidence="2">The sequence shown here is derived from an EMBL/GenBank/DDBJ whole genome shotgun (WGS) entry which is preliminary data.</text>
</comment>
<gene>
    <name evidence="2" type="ORF">Tco025E_07760</name>
</gene>